<comment type="caution">
    <text evidence="1">The sequence shown here is derived from an EMBL/GenBank/DDBJ whole genome shotgun (WGS) entry which is preliminary data.</text>
</comment>
<name>A0A8J2FTH4_9BACT</name>
<dbReference type="Proteomes" id="UP000663859">
    <property type="component" value="Unassembled WGS sequence"/>
</dbReference>
<dbReference type="RefSeq" id="WP_214096505.1">
    <property type="nucleotide sequence ID" value="NZ_CAJNOB010000070.1"/>
</dbReference>
<protein>
    <submittedName>
        <fullName evidence="1">Uncharacterized protein</fullName>
    </submittedName>
</protein>
<keyword evidence="2" id="KW-1185">Reference proteome</keyword>
<accession>A0A8J2FTH4</accession>
<dbReference type="AlphaFoldDB" id="A0A8J2FTH4"/>
<dbReference type="EMBL" id="CAJNOB010000070">
    <property type="protein sequence ID" value="CAF0704888.1"/>
    <property type="molecule type" value="Genomic_DNA"/>
</dbReference>
<evidence type="ECO:0000313" key="2">
    <source>
        <dbReference type="Proteomes" id="UP000663859"/>
    </source>
</evidence>
<proteinExistence type="predicted"/>
<organism evidence="1 2">
    <name type="scientific">Candidatus Methylacidithermus pantelleriae</name>
    <dbReference type="NCBI Taxonomy" id="2744239"/>
    <lineage>
        <taxon>Bacteria</taxon>
        <taxon>Pseudomonadati</taxon>
        <taxon>Verrucomicrobiota</taxon>
        <taxon>Methylacidiphilae</taxon>
        <taxon>Methylacidiphilales</taxon>
        <taxon>Methylacidiphilaceae</taxon>
        <taxon>Candidatus Methylacidithermus</taxon>
    </lineage>
</organism>
<evidence type="ECO:0000313" key="1">
    <source>
        <dbReference type="EMBL" id="CAF0704888.1"/>
    </source>
</evidence>
<reference evidence="1" key="1">
    <citation type="submission" date="2021-02" db="EMBL/GenBank/DDBJ databases">
        <authorList>
            <person name="Cremers G."/>
            <person name="Picone N."/>
        </authorList>
    </citation>
    <scope>NUCLEOTIDE SEQUENCE</scope>
    <source>
        <strain evidence="1">PQ17</strain>
    </source>
</reference>
<sequence>MRTPFLGAHRLAGGVGIDTNEDHRALGKIGRLGNLARIRRRIGLNLLGKREKQAKEIFTGACKEITRARAESGKPLVIERWNLRKR</sequence>
<gene>
    <name evidence="1" type="ORF">MPNT_80009</name>
</gene>